<sequence length="146" mass="15488">MTAAAGSGGLYQELILDHSRTPEGRGATDGWALRAHQVNPTCGDEVTLGIRVEDDRITEVRWEGRGCAISQASASMLVGVVDGAPVPEVVERIAEFRAVMRGRGTLELDPEAFGDAVALDGVARYVGRVKCAVLPWTALEEALAGR</sequence>
<comment type="caution">
    <text evidence="2">The sequence shown here is derived from an EMBL/GenBank/DDBJ whole genome shotgun (WGS) entry which is preliminary data.</text>
</comment>
<dbReference type="GO" id="GO:0051536">
    <property type="term" value="F:iron-sulfur cluster binding"/>
    <property type="evidence" value="ECO:0007669"/>
    <property type="project" value="InterPro"/>
</dbReference>
<dbReference type="Proteomes" id="UP000195106">
    <property type="component" value="Unassembled WGS sequence"/>
</dbReference>
<dbReference type="GO" id="GO:0005506">
    <property type="term" value="F:iron ion binding"/>
    <property type="evidence" value="ECO:0007669"/>
    <property type="project" value="InterPro"/>
</dbReference>
<dbReference type="SUPFAM" id="SSF82649">
    <property type="entry name" value="SufE/NifU"/>
    <property type="match status" value="1"/>
</dbReference>
<dbReference type="Pfam" id="PF01592">
    <property type="entry name" value="NifU_N"/>
    <property type="match status" value="1"/>
</dbReference>
<dbReference type="CDD" id="cd06664">
    <property type="entry name" value="IscU_like"/>
    <property type="match status" value="1"/>
</dbReference>
<proteinExistence type="predicted"/>
<gene>
    <name evidence="2" type="primary">nifU_1</name>
    <name evidence="2" type="ORF">CMsap09_00370</name>
</gene>
<accession>A0A251XQF5</accession>
<dbReference type="GO" id="GO:0016226">
    <property type="term" value="P:iron-sulfur cluster assembly"/>
    <property type="evidence" value="ECO:0007669"/>
    <property type="project" value="InterPro"/>
</dbReference>
<dbReference type="AlphaFoldDB" id="A0A251XQF5"/>
<evidence type="ECO:0000259" key="1">
    <source>
        <dbReference type="Pfam" id="PF01592"/>
    </source>
</evidence>
<name>A0A251XQF5_9MICO</name>
<dbReference type="NCBIfam" id="TIGR01994">
    <property type="entry name" value="SUF_scaf_2"/>
    <property type="match status" value="1"/>
</dbReference>
<reference evidence="2 3" key="1">
    <citation type="submission" date="2016-08" db="EMBL/GenBank/DDBJ databases">
        <title>Genome sequence of Clavibacter michiganensis spp. strain CASJ009.</title>
        <authorList>
            <person name="Thapa S.P."/>
            <person name="Coaker G."/>
        </authorList>
    </citation>
    <scope>NUCLEOTIDE SEQUENCE [LARGE SCALE GENOMIC DNA]</scope>
    <source>
        <strain evidence="2">CASJ009</strain>
    </source>
</reference>
<dbReference type="EMBL" id="MDHJ01000001">
    <property type="protein sequence ID" value="OUE07368.1"/>
    <property type="molecule type" value="Genomic_DNA"/>
</dbReference>
<evidence type="ECO:0000313" key="2">
    <source>
        <dbReference type="EMBL" id="OUE07368.1"/>
    </source>
</evidence>
<dbReference type="PANTHER" id="PTHR10093">
    <property type="entry name" value="IRON-SULFUR CLUSTER ASSEMBLY ENZYME NIFU HOMOLOG"/>
    <property type="match status" value="1"/>
</dbReference>
<protein>
    <submittedName>
        <fullName evidence="2">NifU-like protein</fullName>
    </submittedName>
</protein>
<dbReference type="InterPro" id="IPR002871">
    <property type="entry name" value="NIF_FeS_clus_asmbl_NifU_N"/>
</dbReference>
<evidence type="ECO:0000313" key="3">
    <source>
        <dbReference type="Proteomes" id="UP000195106"/>
    </source>
</evidence>
<organism evidence="2 3">
    <name type="scientific">Clavibacter michiganensis</name>
    <dbReference type="NCBI Taxonomy" id="28447"/>
    <lineage>
        <taxon>Bacteria</taxon>
        <taxon>Bacillati</taxon>
        <taxon>Actinomycetota</taxon>
        <taxon>Actinomycetes</taxon>
        <taxon>Micrococcales</taxon>
        <taxon>Microbacteriaceae</taxon>
        <taxon>Clavibacter</taxon>
    </lineage>
</organism>
<dbReference type="Gene3D" id="3.90.1010.10">
    <property type="match status" value="1"/>
</dbReference>
<feature type="domain" description="NIF system FeS cluster assembly NifU N-terminal" evidence="1">
    <location>
        <begin position="11"/>
        <end position="131"/>
    </location>
</feature>